<keyword evidence="7 9" id="KW-0175">Coiled coil</keyword>
<dbReference type="OMA" id="QSDHYIP"/>
<feature type="region of interest" description="Disordered" evidence="10">
    <location>
        <begin position="963"/>
        <end position="1025"/>
    </location>
</feature>
<dbReference type="GO" id="GO:0046872">
    <property type="term" value="F:metal ion binding"/>
    <property type="evidence" value="ECO:0007669"/>
    <property type="project" value="UniProtKB-KW"/>
</dbReference>
<feature type="domain" description="BMERB" evidence="13">
    <location>
        <begin position="832"/>
        <end position="979"/>
    </location>
</feature>
<dbReference type="Pfam" id="PF00307">
    <property type="entry name" value="CH"/>
    <property type="match status" value="1"/>
</dbReference>
<feature type="region of interest" description="Disordered" evidence="10">
    <location>
        <begin position="320"/>
        <end position="412"/>
    </location>
</feature>
<feature type="region of interest" description="Disordered" evidence="10">
    <location>
        <begin position="626"/>
        <end position="842"/>
    </location>
</feature>
<dbReference type="SUPFAM" id="SSF47576">
    <property type="entry name" value="Calponin-homology domain, CH-domain"/>
    <property type="match status" value="1"/>
</dbReference>
<evidence type="ECO:0000256" key="8">
    <source>
        <dbReference type="PROSITE-ProRule" id="PRU00125"/>
    </source>
</evidence>
<reference evidence="14" key="1">
    <citation type="submission" date="2025-08" db="UniProtKB">
        <authorList>
            <consortium name="Ensembl"/>
        </authorList>
    </citation>
    <scope>IDENTIFICATION</scope>
</reference>
<dbReference type="Ensembl" id="ENSEBUT00000010707.1">
    <property type="protein sequence ID" value="ENSEBUP00000010166.1"/>
    <property type="gene ID" value="ENSEBUG00000006530.1"/>
</dbReference>
<dbReference type="InterPro" id="IPR001715">
    <property type="entry name" value="CH_dom"/>
</dbReference>
<dbReference type="PROSITE" id="PS50021">
    <property type="entry name" value="CH"/>
    <property type="match status" value="1"/>
</dbReference>
<feature type="compositionally biased region" description="Pro residues" evidence="10">
    <location>
        <begin position="759"/>
        <end position="780"/>
    </location>
</feature>
<feature type="compositionally biased region" description="Basic and acidic residues" evidence="10">
    <location>
        <begin position="321"/>
        <end position="353"/>
    </location>
</feature>
<proteinExistence type="predicted"/>
<feature type="domain" description="Calponin-homology (CH)" evidence="11">
    <location>
        <begin position="1"/>
        <end position="107"/>
    </location>
</feature>
<dbReference type="SUPFAM" id="SSF57716">
    <property type="entry name" value="Glucocorticoid receptor-like (DNA-binding domain)"/>
    <property type="match status" value="1"/>
</dbReference>
<keyword evidence="3 8" id="KW-0479">Metal-binding</keyword>
<dbReference type="InterPro" id="IPR050540">
    <property type="entry name" value="F-actin_Monoox_Mical"/>
</dbReference>
<evidence type="ECO:0000256" key="4">
    <source>
        <dbReference type="ARBA" id="ARBA00022753"/>
    </source>
</evidence>
<keyword evidence="4" id="KW-0967">Endosome</keyword>
<dbReference type="AlphaFoldDB" id="A0A8C4Q555"/>
<evidence type="ECO:0000313" key="15">
    <source>
        <dbReference type="Proteomes" id="UP000694388"/>
    </source>
</evidence>
<feature type="compositionally biased region" description="Polar residues" evidence="10">
    <location>
        <begin position="662"/>
        <end position="671"/>
    </location>
</feature>
<dbReference type="Pfam" id="PF00412">
    <property type="entry name" value="LIM"/>
    <property type="match status" value="1"/>
</dbReference>
<evidence type="ECO:0000256" key="10">
    <source>
        <dbReference type="SAM" id="MobiDB-lite"/>
    </source>
</evidence>
<evidence type="ECO:0000259" key="12">
    <source>
        <dbReference type="PROSITE" id="PS50023"/>
    </source>
</evidence>
<dbReference type="PANTHER" id="PTHR23167:SF90">
    <property type="entry name" value="MICAL-LIKE PROTEIN 1"/>
    <property type="match status" value="1"/>
</dbReference>
<evidence type="ECO:0000256" key="6">
    <source>
        <dbReference type="ARBA" id="ARBA00023038"/>
    </source>
</evidence>
<evidence type="ECO:0000256" key="3">
    <source>
        <dbReference type="ARBA" id="ARBA00022723"/>
    </source>
</evidence>
<evidence type="ECO:0000259" key="11">
    <source>
        <dbReference type="PROSITE" id="PS50021"/>
    </source>
</evidence>
<reference evidence="14" key="2">
    <citation type="submission" date="2025-09" db="UniProtKB">
        <authorList>
            <consortium name="Ensembl"/>
        </authorList>
    </citation>
    <scope>IDENTIFICATION</scope>
</reference>
<dbReference type="InterPro" id="IPR036872">
    <property type="entry name" value="CH_dom_sf"/>
</dbReference>
<feature type="compositionally biased region" description="Basic and acidic residues" evidence="10">
    <location>
        <begin position="527"/>
        <end position="545"/>
    </location>
</feature>
<feature type="compositionally biased region" description="Basic and acidic residues" evidence="10">
    <location>
        <begin position="977"/>
        <end position="987"/>
    </location>
</feature>
<evidence type="ECO:0000259" key="13">
    <source>
        <dbReference type="PROSITE" id="PS51848"/>
    </source>
</evidence>
<name>A0A8C4Q555_EPTBU</name>
<feature type="compositionally biased region" description="Low complexity" evidence="10">
    <location>
        <begin position="396"/>
        <end position="412"/>
    </location>
</feature>
<feature type="compositionally biased region" description="Low complexity" evidence="10">
    <location>
        <begin position="744"/>
        <end position="758"/>
    </location>
</feature>
<feature type="region of interest" description="Disordered" evidence="10">
    <location>
        <begin position="452"/>
        <end position="548"/>
    </location>
</feature>
<keyword evidence="2" id="KW-0597">Phosphoprotein</keyword>
<evidence type="ECO:0000256" key="9">
    <source>
        <dbReference type="SAM" id="Coils"/>
    </source>
</evidence>
<feature type="coiled-coil region" evidence="9">
    <location>
        <begin position="843"/>
        <end position="877"/>
    </location>
</feature>
<organism evidence="14 15">
    <name type="scientific">Eptatretus burgeri</name>
    <name type="common">Inshore hagfish</name>
    <dbReference type="NCBI Taxonomy" id="7764"/>
    <lineage>
        <taxon>Eukaryota</taxon>
        <taxon>Metazoa</taxon>
        <taxon>Chordata</taxon>
        <taxon>Craniata</taxon>
        <taxon>Vertebrata</taxon>
        <taxon>Cyclostomata</taxon>
        <taxon>Myxini</taxon>
        <taxon>Myxiniformes</taxon>
        <taxon>Myxinidae</taxon>
        <taxon>Eptatretinae</taxon>
        <taxon>Eptatretus</taxon>
    </lineage>
</organism>
<feature type="compositionally biased region" description="Polar residues" evidence="10">
    <location>
        <begin position="697"/>
        <end position="743"/>
    </location>
</feature>
<dbReference type="SMART" id="SM00132">
    <property type="entry name" value="LIM"/>
    <property type="match status" value="1"/>
</dbReference>
<dbReference type="SMART" id="SM01203">
    <property type="entry name" value="DUF3585"/>
    <property type="match status" value="1"/>
</dbReference>
<dbReference type="GO" id="GO:0005768">
    <property type="term" value="C:endosome"/>
    <property type="evidence" value="ECO:0007669"/>
    <property type="project" value="UniProtKB-SubCell"/>
</dbReference>
<protein>
    <submittedName>
        <fullName evidence="14">MICAL like 1</fullName>
    </submittedName>
</protein>
<dbReference type="Gene3D" id="1.10.418.10">
    <property type="entry name" value="Calponin-like domain"/>
    <property type="match status" value="1"/>
</dbReference>
<sequence>MSAPRKLQSWCRCRTAGYSGVSVEDMGASFRDGLAFCAIIHSFHPELIDFNSLKKENVYENNKLAFDVAEQELGIPALLEPEDFAVMECPDRLSVLTYVSQYYHHFTGQGGNGVVKGTKGSSVASKTSKNLVEDAAARQISAGGACASCGEHVHLVQRYLVNGRLYHRNCFRCQKCSGTLLPGMYKEGTLPRTFVCTHHRESRVADLQPTSQQLDDVIMTDSGDGDADKSDSKEVEEKRIEEINADADDIDNEKKADERTCEQDDIERLKVVKDMEKETKENDLIVQELKPDTDNVKLKVEGCSFKKEIEAQPAISVTACKNDEQPLHANGEIHDSSHHRPESEEHQHQKKVETVPCASGCLSPAKVKPLPAPRRKSKPSGECGAAKGSSIPVPRPRQQAVPPLETEHPAVAVAPKAPPWLALVPSESRKRPAPLPPGNKPNNITQDISLTIEEPEKPLKASTTDTVLQNTNMKCPAQLGNPFEGDNGNEDGAEESRDEITEDTEGGSKKLPTEEFYNPFGNGDEGAENKEELRLAGKQTEEKQPGAENMASIIGLEKGVSDHVSDHPWYRMTPSPSESPHVQKRPAPLAPITGKHRSRIPPKTAARCLPSSTELTTTSLETATHTVQSAGHLNNGTIDCKLNEVPPDQDDFCSEARPASAPGTTQRQSTPLPGEGLSPPRPASTPIFTSLHLEPTSVLSASSRPASTPTLSLEPQPGTSTNLLSSLRPASTPTVSLTPQQETPSTLSSSLHHASTPAFPSPTFHPDPCPNSSQPPPKPAASPARSPNVQPKSICKENPFDRKPPAASKAKPDKGAKPKRPPAPGHGYPIIKRKVHAGQSVPQEEIEQELRLMQRRLELLENRGVEMEAVLRSAESDDEEPLMAEWFRLINDKRQLMRQESELVYMLKQQSLEEHQTDIEFELRRLFNKPEADRTEKDREREQQLLQDLVYTIEGRNAIVESMHEDKQREAEEDEAVEKISKKDLLKEGSPGTTRRKAKFKPLKMLKKVGGKKEKEKKIKESVLQ</sequence>
<feature type="compositionally biased region" description="Basic residues" evidence="10">
    <location>
        <begin position="994"/>
        <end position="1010"/>
    </location>
</feature>
<dbReference type="CDD" id="cd09444">
    <property type="entry name" value="LIM_Mical_like_1"/>
    <property type="match status" value="1"/>
</dbReference>
<dbReference type="FunFam" id="1.10.418.10:FF:000023">
    <property type="entry name" value="EH domain-binding protein 1 isoform X1"/>
    <property type="match status" value="1"/>
</dbReference>
<evidence type="ECO:0000256" key="2">
    <source>
        <dbReference type="ARBA" id="ARBA00022553"/>
    </source>
</evidence>
<accession>A0A8C4Q555</accession>
<dbReference type="PANTHER" id="PTHR23167">
    <property type="entry name" value="CALPONIN HOMOLOGY DOMAIN-CONTAINING PROTEIN DDB_G0272472-RELATED"/>
    <property type="match status" value="1"/>
</dbReference>
<keyword evidence="15" id="KW-1185">Reference proteome</keyword>
<evidence type="ECO:0000313" key="14">
    <source>
        <dbReference type="Ensembl" id="ENSEBUP00000010166.1"/>
    </source>
</evidence>
<dbReference type="InterPro" id="IPR001781">
    <property type="entry name" value="Znf_LIM"/>
</dbReference>
<dbReference type="Gene3D" id="2.10.110.10">
    <property type="entry name" value="Cysteine Rich Protein"/>
    <property type="match status" value="1"/>
</dbReference>
<dbReference type="InterPro" id="IPR022735">
    <property type="entry name" value="bMERB_dom"/>
</dbReference>
<feature type="compositionally biased region" description="Polar residues" evidence="10">
    <location>
        <begin position="627"/>
        <end position="637"/>
    </location>
</feature>
<keyword evidence="6 8" id="KW-0440">LIM domain</keyword>
<dbReference type="SMART" id="SM00033">
    <property type="entry name" value="CH"/>
    <property type="match status" value="1"/>
</dbReference>
<dbReference type="PROSITE" id="PS00478">
    <property type="entry name" value="LIM_DOMAIN_1"/>
    <property type="match status" value="1"/>
</dbReference>
<dbReference type="GeneTree" id="ENSGT00940000156057"/>
<dbReference type="Proteomes" id="UP000694388">
    <property type="component" value="Unplaced"/>
</dbReference>
<comment type="subcellular location">
    <subcellularLocation>
        <location evidence="1">Endosome</location>
    </subcellularLocation>
</comment>
<dbReference type="PROSITE" id="PS50023">
    <property type="entry name" value="LIM_DOMAIN_2"/>
    <property type="match status" value="1"/>
</dbReference>
<feature type="compositionally biased region" description="Basic and acidic residues" evidence="10">
    <location>
        <begin position="794"/>
        <end position="816"/>
    </location>
</feature>
<dbReference type="Pfam" id="PF12130">
    <property type="entry name" value="bMERB_dom"/>
    <property type="match status" value="1"/>
</dbReference>
<evidence type="ECO:0000256" key="7">
    <source>
        <dbReference type="ARBA" id="ARBA00023054"/>
    </source>
</evidence>
<feature type="domain" description="LIM zinc-binding" evidence="12">
    <location>
        <begin position="144"/>
        <end position="206"/>
    </location>
</feature>
<evidence type="ECO:0000256" key="1">
    <source>
        <dbReference type="ARBA" id="ARBA00004177"/>
    </source>
</evidence>
<feature type="compositionally biased region" description="Basic and acidic residues" evidence="10">
    <location>
        <begin position="1011"/>
        <end position="1025"/>
    </location>
</feature>
<evidence type="ECO:0000256" key="5">
    <source>
        <dbReference type="ARBA" id="ARBA00022833"/>
    </source>
</evidence>
<dbReference type="PROSITE" id="PS51848">
    <property type="entry name" value="BMERB"/>
    <property type="match status" value="1"/>
</dbReference>
<keyword evidence="5 8" id="KW-0862">Zinc</keyword>
<feature type="compositionally biased region" description="Polar residues" evidence="10">
    <location>
        <begin position="461"/>
        <end position="473"/>
    </location>
</feature>
<feature type="coiled-coil region" evidence="9">
    <location>
        <begin position="233"/>
        <end position="260"/>
    </location>
</feature>
<feature type="region of interest" description="Disordered" evidence="10">
    <location>
        <begin position="565"/>
        <end position="613"/>
    </location>
</feature>